<gene>
    <name evidence="2" type="ORF">Tco_0925582</name>
</gene>
<evidence type="ECO:0000313" key="2">
    <source>
        <dbReference type="EMBL" id="GJT35163.1"/>
    </source>
</evidence>
<evidence type="ECO:0000256" key="1">
    <source>
        <dbReference type="SAM" id="MobiDB-lite"/>
    </source>
</evidence>
<feature type="compositionally biased region" description="Basic and acidic residues" evidence="1">
    <location>
        <begin position="1"/>
        <end position="11"/>
    </location>
</feature>
<evidence type="ECO:0000313" key="3">
    <source>
        <dbReference type="Proteomes" id="UP001151760"/>
    </source>
</evidence>
<dbReference type="EMBL" id="BQNB010015027">
    <property type="protein sequence ID" value="GJT35163.1"/>
    <property type="molecule type" value="Genomic_DNA"/>
</dbReference>
<name>A0ABQ5D989_9ASTR</name>
<reference evidence="2" key="1">
    <citation type="journal article" date="2022" name="Int. J. Mol. Sci.">
        <title>Draft Genome of Tanacetum Coccineum: Genomic Comparison of Closely Related Tanacetum-Family Plants.</title>
        <authorList>
            <person name="Yamashiro T."/>
            <person name="Shiraishi A."/>
            <person name="Nakayama K."/>
            <person name="Satake H."/>
        </authorList>
    </citation>
    <scope>NUCLEOTIDE SEQUENCE</scope>
</reference>
<keyword evidence="3" id="KW-1185">Reference proteome</keyword>
<comment type="caution">
    <text evidence="2">The sequence shown here is derived from an EMBL/GenBank/DDBJ whole genome shotgun (WGS) entry which is preliminary data.</text>
</comment>
<accession>A0ABQ5D989</accession>
<proteinExistence type="predicted"/>
<organism evidence="2 3">
    <name type="scientific">Tanacetum coccineum</name>
    <dbReference type="NCBI Taxonomy" id="301880"/>
    <lineage>
        <taxon>Eukaryota</taxon>
        <taxon>Viridiplantae</taxon>
        <taxon>Streptophyta</taxon>
        <taxon>Embryophyta</taxon>
        <taxon>Tracheophyta</taxon>
        <taxon>Spermatophyta</taxon>
        <taxon>Magnoliopsida</taxon>
        <taxon>eudicotyledons</taxon>
        <taxon>Gunneridae</taxon>
        <taxon>Pentapetalae</taxon>
        <taxon>asterids</taxon>
        <taxon>campanulids</taxon>
        <taxon>Asterales</taxon>
        <taxon>Asteraceae</taxon>
        <taxon>Asteroideae</taxon>
        <taxon>Anthemideae</taxon>
        <taxon>Anthemidinae</taxon>
        <taxon>Tanacetum</taxon>
    </lineage>
</organism>
<protein>
    <submittedName>
        <fullName evidence="2">Uncharacterized protein</fullName>
    </submittedName>
</protein>
<sequence>MLTISRPKDETIYDMSQSDDDNDDYDVRRMRRTRGWGGGETMKTVNQGTSVEEIERVVAQQVANAIEAIAIYETKTNMARRELQEVGQMNDPECRILLLARINELTTCISMEVPGTLQE</sequence>
<dbReference type="Proteomes" id="UP001151760">
    <property type="component" value="Unassembled WGS sequence"/>
</dbReference>
<reference evidence="2" key="2">
    <citation type="submission" date="2022-01" db="EMBL/GenBank/DDBJ databases">
        <authorList>
            <person name="Yamashiro T."/>
            <person name="Shiraishi A."/>
            <person name="Satake H."/>
            <person name="Nakayama K."/>
        </authorList>
    </citation>
    <scope>NUCLEOTIDE SEQUENCE</scope>
</reference>
<feature type="region of interest" description="Disordered" evidence="1">
    <location>
        <begin position="1"/>
        <end position="26"/>
    </location>
</feature>